<dbReference type="Pfam" id="PF00563">
    <property type="entry name" value="EAL"/>
    <property type="match status" value="1"/>
</dbReference>
<reference evidence="3 4" key="1">
    <citation type="submission" date="2019-03" db="EMBL/GenBank/DDBJ databases">
        <authorList>
            <person name="Nijsse B."/>
        </authorList>
    </citation>
    <scope>NUCLEOTIDE SEQUENCE [LARGE SCALE GENOMIC DNA]</scope>
    <source>
        <strain evidence="3">Desulfoluna butyratoxydans MSL71</strain>
    </source>
</reference>
<dbReference type="InterPro" id="IPR035919">
    <property type="entry name" value="EAL_sf"/>
</dbReference>
<protein>
    <submittedName>
        <fullName evidence="3">Metal-dependent hydrolase hdod</fullName>
    </submittedName>
</protein>
<dbReference type="AlphaFoldDB" id="A0A4U8YI84"/>
<name>A0A4U8YI84_9BACT</name>
<dbReference type="RefSeq" id="WP_180137517.1">
    <property type="nucleotide sequence ID" value="NZ_CAADHO010000001.1"/>
</dbReference>
<feature type="domain" description="EAL" evidence="1">
    <location>
        <begin position="1"/>
        <end position="205"/>
    </location>
</feature>
<dbReference type="PANTHER" id="PTHR33525:SF4">
    <property type="entry name" value="CYCLIC DI-GMP PHOSPHODIESTERASE CDGJ"/>
    <property type="match status" value="1"/>
</dbReference>
<dbReference type="SUPFAM" id="SSF109604">
    <property type="entry name" value="HD-domain/PDEase-like"/>
    <property type="match status" value="1"/>
</dbReference>
<evidence type="ECO:0000259" key="1">
    <source>
        <dbReference type="PROSITE" id="PS50883"/>
    </source>
</evidence>
<dbReference type="InterPro" id="IPR052340">
    <property type="entry name" value="RNase_Y/CdgJ"/>
</dbReference>
<dbReference type="EMBL" id="CAADHO010000001">
    <property type="protein sequence ID" value="VFQ43356.1"/>
    <property type="molecule type" value="Genomic_DNA"/>
</dbReference>
<dbReference type="InterPro" id="IPR013976">
    <property type="entry name" value="HDOD"/>
</dbReference>
<dbReference type="PIRSF" id="PIRSF003180">
    <property type="entry name" value="DiGMPpdiest_YuxH"/>
    <property type="match status" value="1"/>
</dbReference>
<dbReference type="SUPFAM" id="SSF141868">
    <property type="entry name" value="EAL domain-like"/>
    <property type="match status" value="1"/>
</dbReference>
<evidence type="ECO:0000313" key="4">
    <source>
        <dbReference type="Proteomes" id="UP000507962"/>
    </source>
</evidence>
<dbReference type="Gene3D" id="1.10.3210.10">
    <property type="entry name" value="Hypothetical protein af1432"/>
    <property type="match status" value="1"/>
</dbReference>
<dbReference type="SMART" id="SM00052">
    <property type="entry name" value="EAL"/>
    <property type="match status" value="1"/>
</dbReference>
<keyword evidence="3" id="KW-0378">Hydrolase</keyword>
<keyword evidence="4" id="KW-1185">Reference proteome</keyword>
<dbReference type="PANTHER" id="PTHR33525">
    <property type="match status" value="1"/>
</dbReference>
<gene>
    <name evidence="3" type="ORF">MSL71_9840</name>
</gene>
<dbReference type="PROSITE" id="PS50883">
    <property type="entry name" value="EAL"/>
    <property type="match status" value="1"/>
</dbReference>
<dbReference type="PROSITE" id="PS51833">
    <property type="entry name" value="HDOD"/>
    <property type="match status" value="1"/>
</dbReference>
<sequence>MDTHIARQPIFDTRTQVYGYELLFRNGRHNAMPEEMDGDMATSQLLSSSFFTIGIDTLTNGKYAFINFTEKLINDGIPSLFPLKQTVIEVLETVPATPKVVRALAEARARGYTVALDDFVLDAASSPFLDVADIIKVDLLDTPPEKVEALARSARQRGITLLAEKVESREVFAWAAGLGFSLFQGYFFCRPEVISGKEIPASSLTLLRLVAEINRSDVDVEAVERLVVTDVAIVFKLLSHLNSAWYGLKHPASSLREALRMLGLDEVRRLVGLIAMGNLASDVPEELLRVSAVRGRICELAVGHSSLRTDPAELFTLGIFSLIDTILHRPMKEVLSHLPLSPATVAALTSGTGPQAPFLRFARAFEQGQWTEMAREARTINLAEHHIGKIITDTLTWNQSLPV</sequence>
<dbReference type="Gene3D" id="3.20.20.450">
    <property type="entry name" value="EAL domain"/>
    <property type="match status" value="1"/>
</dbReference>
<proteinExistence type="predicted"/>
<accession>A0A4U8YI84</accession>
<dbReference type="Proteomes" id="UP000507962">
    <property type="component" value="Unassembled WGS sequence"/>
</dbReference>
<dbReference type="InterPro" id="IPR014408">
    <property type="entry name" value="dGMP_Pdiesterase_EAL/HD-GYP"/>
</dbReference>
<dbReference type="Pfam" id="PF08668">
    <property type="entry name" value="HDOD"/>
    <property type="match status" value="1"/>
</dbReference>
<dbReference type="GO" id="GO:0016787">
    <property type="term" value="F:hydrolase activity"/>
    <property type="evidence" value="ECO:0007669"/>
    <property type="project" value="UniProtKB-KW"/>
</dbReference>
<evidence type="ECO:0000313" key="3">
    <source>
        <dbReference type="EMBL" id="VFQ43356.1"/>
    </source>
</evidence>
<organism evidence="3 4">
    <name type="scientific">Desulfoluna butyratoxydans</name>
    <dbReference type="NCBI Taxonomy" id="231438"/>
    <lineage>
        <taxon>Bacteria</taxon>
        <taxon>Pseudomonadati</taxon>
        <taxon>Thermodesulfobacteriota</taxon>
        <taxon>Desulfobacteria</taxon>
        <taxon>Desulfobacterales</taxon>
        <taxon>Desulfolunaceae</taxon>
        <taxon>Desulfoluna</taxon>
    </lineage>
</organism>
<evidence type="ECO:0000259" key="2">
    <source>
        <dbReference type="PROSITE" id="PS51833"/>
    </source>
</evidence>
<feature type="domain" description="HDOD" evidence="2">
    <location>
        <begin position="199"/>
        <end position="386"/>
    </location>
</feature>
<dbReference type="InterPro" id="IPR001633">
    <property type="entry name" value="EAL_dom"/>
</dbReference>